<evidence type="ECO:0000313" key="11">
    <source>
        <dbReference type="Proteomes" id="UP000504844"/>
    </source>
</evidence>
<dbReference type="PANTHER" id="PTHR42743">
    <property type="entry name" value="AMINO-ACID AMINOTRANSFERASE"/>
    <property type="match status" value="1"/>
</dbReference>
<evidence type="ECO:0000256" key="1">
    <source>
        <dbReference type="ARBA" id="ARBA00001933"/>
    </source>
</evidence>
<gene>
    <name evidence="10" type="primary">pabC</name>
    <name evidence="10" type="ORF">HQN60_03080</name>
</gene>
<dbReference type="InterPro" id="IPR001544">
    <property type="entry name" value="Aminotrans_IV"/>
</dbReference>
<dbReference type="PANTHER" id="PTHR42743:SF2">
    <property type="entry name" value="AMINODEOXYCHORISMATE LYASE"/>
    <property type="match status" value="1"/>
</dbReference>
<dbReference type="Gene3D" id="3.30.470.10">
    <property type="match status" value="1"/>
</dbReference>
<evidence type="ECO:0000313" key="10">
    <source>
        <dbReference type="EMBL" id="QKJ65790.1"/>
    </source>
</evidence>
<dbReference type="InterPro" id="IPR050571">
    <property type="entry name" value="Class-IV_PLP-Dep_Aminotrnsfr"/>
</dbReference>
<dbReference type="AlphaFoldDB" id="A0A6M8SQJ9"/>
<dbReference type="KEGG" id="dee:HQN60_03080"/>
<dbReference type="CDD" id="cd01559">
    <property type="entry name" value="ADCL_like"/>
    <property type="match status" value="1"/>
</dbReference>
<dbReference type="Pfam" id="PF01063">
    <property type="entry name" value="Aminotran_4"/>
    <property type="match status" value="1"/>
</dbReference>
<organism evidence="10 11">
    <name type="scientific">Deefgea piscis</name>
    <dbReference type="NCBI Taxonomy" id="2739061"/>
    <lineage>
        <taxon>Bacteria</taxon>
        <taxon>Pseudomonadati</taxon>
        <taxon>Pseudomonadota</taxon>
        <taxon>Betaproteobacteria</taxon>
        <taxon>Neisseriales</taxon>
        <taxon>Chitinibacteraceae</taxon>
        <taxon>Deefgea</taxon>
    </lineage>
</organism>
<comment type="catalytic activity">
    <reaction evidence="9">
        <text>4-amino-4-deoxychorismate = 4-aminobenzoate + pyruvate + H(+)</text>
        <dbReference type="Rhea" id="RHEA:16201"/>
        <dbReference type="ChEBI" id="CHEBI:15361"/>
        <dbReference type="ChEBI" id="CHEBI:15378"/>
        <dbReference type="ChEBI" id="CHEBI:17836"/>
        <dbReference type="ChEBI" id="CHEBI:58406"/>
        <dbReference type="EC" id="4.1.3.38"/>
    </reaction>
</comment>
<evidence type="ECO:0000256" key="6">
    <source>
        <dbReference type="ARBA" id="ARBA00023239"/>
    </source>
</evidence>
<dbReference type="RefSeq" id="WP_173532298.1">
    <property type="nucleotide sequence ID" value="NZ_CP054143.1"/>
</dbReference>
<evidence type="ECO:0000256" key="5">
    <source>
        <dbReference type="ARBA" id="ARBA00022909"/>
    </source>
</evidence>
<evidence type="ECO:0000256" key="2">
    <source>
        <dbReference type="ARBA" id="ARBA00009320"/>
    </source>
</evidence>
<evidence type="ECO:0000256" key="9">
    <source>
        <dbReference type="ARBA" id="ARBA00049529"/>
    </source>
</evidence>
<accession>A0A6M8SQJ9</accession>
<keyword evidence="6 10" id="KW-0456">Lyase</keyword>
<dbReference type="EC" id="4.1.3.38" evidence="8"/>
<name>A0A6M8SQJ9_9NEIS</name>
<dbReference type="GO" id="GO:0046656">
    <property type="term" value="P:folic acid biosynthetic process"/>
    <property type="evidence" value="ECO:0007669"/>
    <property type="project" value="UniProtKB-KW"/>
</dbReference>
<dbReference type="FunFam" id="3.20.10.10:FF:000002">
    <property type="entry name" value="D-alanine aminotransferase"/>
    <property type="match status" value="1"/>
</dbReference>
<comment type="cofactor">
    <cofactor evidence="1">
        <name>pyridoxal 5'-phosphate</name>
        <dbReference type="ChEBI" id="CHEBI:597326"/>
    </cofactor>
</comment>
<dbReference type="GO" id="GO:0008153">
    <property type="term" value="P:4-aminobenzoate biosynthetic process"/>
    <property type="evidence" value="ECO:0007669"/>
    <property type="project" value="TreeGrafter"/>
</dbReference>
<dbReference type="NCBIfam" id="TIGR03461">
    <property type="entry name" value="pabC_Proteo"/>
    <property type="match status" value="1"/>
</dbReference>
<dbReference type="GO" id="GO:0008696">
    <property type="term" value="F:4-amino-4-deoxychorismate lyase activity"/>
    <property type="evidence" value="ECO:0007669"/>
    <property type="project" value="UniProtKB-EC"/>
</dbReference>
<dbReference type="InterPro" id="IPR043131">
    <property type="entry name" value="BCAT-like_N"/>
</dbReference>
<comment type="pathway">
    <text evidence="7">Cofactor biosynthesis; tetrahydrofolate biosynthesis; 4-aminobenzoate from chorismate: step 2/2.</text>
</comment>
<evidence type="ECO:0000256" key="7">
    <source>
        <dbReference type="ARBA" id="ARBA00035633"/>
    </source>
</evidence>
<comment type="similarity">
    <text evidence="2">Belongs to the class-IV pyridoxal-phosphate-dependent aminotransferase family.</text>
</comment>
<dbReference type="Gene3D" id="3.20.10.10">
    <property type="entry name" value="D-amino Acid Aminotransferase, subunit A, domain 2"/>
    <property type="match status" value="1"/>
</dbReference>
<evidence type="ECO:0000256" key="4">
    <source>
        <dbReference type="ARBA" id="ARBA00022898"/>
    </source>
</evidence>
<dbReference type="InterPro" id="IPR036038">
    <property type="entry name" value="Aminotransferase-like"/>
</dbReference>
<dbReference type="Proteomes" id="UP000504844">
    <property type="component" value="Chromosome"/>
</dbReference>
<reference evidence="10 11" key="1">
    <citation type="submission" date="2020-05" db="EMBL/GenBank/DDBJ databases">
        <title>Complete genome sequence of Deefgea sp. D17.</title>
        <authorList>
            <person name="Bae J.-W."/>
            <person name="Han J.E."/>
        </authorList>
    </citation>
    <scope>NUCLEOTIDE SEQUENCE [LARGE SCALE GENOMIC DNA]</scope>
    <source>
        <strain evidence="10 11">D17</strain>
    </source>
</reference>
<dbReference type="SUPFAM" id="SSF56752">
    <property type="entry name" value="D-aminoacid aminotransferase-like PLP-dependent enzymes"/>
    <property type="match status" value="1"/>
</dbReference>
<proteinExistence type="inferred from homology"/>
<sequence length="277" mass="30150">MRLVNGVLADNLNLRDRAIQFGDGVFRTLKVRAGQLEFWPQQYAKLVQDCARIGITAPSEATLLADIAQLAPFDHSLKIIITRGESARGYALPADIKPNRIVQLAALPAYAERLYLAGAKLVLCATRASWQPALAGIKHLNRLENVLARQEWSDPAVFDGVMLDRDGWVVEGVMSNLFALIDGVWCTPILNESGVSGVYRSILLNDIACDEIPIVECKISLAQLYAAEAVFMCNSLAACVPVQQMGEQSWPLLSGEIAARLGQRATSSLLFIGNQSA</sequence>
<dbReference type="InterPro" id="IPR043132">
    <property type="entry name" value="BCAT-like_C"/>
</dbReference>
<dbReference type="EMBL" id="CP054143">
    <property type="protein sequence ID" value="QKJ65790.1"/>
    <property type="molecule type" value="Genomic_DNA"/>
</dbReference>
<dbReference type="GO" id="GO:0005829">
    <property type="term" value="C:cytosol"/>
    <property type="evidence" value="ECO:0007669"/>
    <property type="project" value="TreeGrafter"/>
</dbReference>
<keyword evidence="5" id="KW-0289">Folate biosynthesis</keyword>
<keyword evidence="4" id="KW-0663">Pyridoxal phosphate</keyword>
<comment type="subunit">
    <text evidence="3">Homodimer.</text>
</comment>
<evidence type="ECO:0000256" key="8">
    <source>
        <dbReference type="ARBA" id="ARBA00035676"/>
    </source>
</evidence>
<keyword evidence="11" id="KW-1185">Reference proteome</keyword>
<dbReference type="GO" id="GO:0030170">
    <property type="term" value="F:pyridoxal phosphate binding"/>
    <property type="evidence" value="ECO:0007669"/>
    <property type="project" value="InterPro"/>
</dbReference>
<evidence type="ECO:0000256" key="3">
    <source>
        <dbReference type="ARBA" id="ARBA00011738"/>
    </source>
</evidence>
<protein>
    <recommendedName>
        <fullName evidence="8">aminodeoxychorismate lyase</fullName>
        <ecNumber evidence="8">4.1.3.38</ecNumber>
    </recommendedName>
</protein>
<dbReference type="InterPro" id="IPR017824">
    <property type="entry name" value="Aminodeoxychorismate_lyase_IV"/>
</dbReference>